<dbReference type="Proteomes" id="UP000256899">
    <property type="component" value="Unassembled WGS sequence"/>
</dbReference>
<reference evidence="3" key="1">
    <citation type="submission" date="2018-08" db="EMBL/GenBank/DDBJ databases">
        <title>Thalassotalea euphylliae genome.</title>
        <authorList>
            <person name="Summers S."/>
            <person name="Rice S.A."/>
            <person name="Freckelton M.L."/>
            <person name="Nedved B.T."/>
            <person name="Hadfield M.G."/>
        </authorList>
    </citation>
    <scope>NUCLEOTIDE SEQUENCE [LARGE SCALE GENOMIC DNA]</scope>
    <source>
        <strain evidence="3">H3</strain>
    </source>
</reference>
<evidence type="ECO:0000313" key="2">
    <source>
        <dbReference type="EMBL" id="REL29807.1"/>
    </source>
</evidence>
<keyword evidence="3" id="KW-1185">Reference proteome</keyword>
<accession>A0A3E0TZJ0</accession>
<evidence type="ECO:0000313" key="3">
    <source>
        <dbReference type="Proteomes" id="UP000256899"/>
    </source>
</evidence>
<keyword evidence="1" id="KW-0472">Membrane</keyword>
<protein>
    <submittedName>
        <fullName evidence="2">Uncharacterized protein</fullName>
    </submittedName>
</protein>
<feature type="transmembrane region" description="Helical" evidence="1">
    <location>
        <begin position="60"/>
        <end position="80"/>
    </location>
</feature>
<gene>
    <name evidence="2" type="ORF">DXX94_03280</name>
</gene>
<evidence type="ECO:0000256" key="1">
    <source>
        <dbReference type="SAM" id="Phobius"/>
    </source>
</evidence>
<keyword evidence="1" id="KW-1133">Transmembrane helix</keyword>
<comment type="caution">
    <text evidence="2">The sequence shown here is derived from an EMBL/GenBank/DDBJ whole genome shotgun (WGS) entry which is preliminary data.</text>
</comment>
<proteinExistence type="predicted"/>
<keyword evidence="1" id="KW-0812">Transmembrane</keyword>
<dbReference type="EMBL" id="QUOT01000001">
    <property type="protein sequence ID" value="REL29807.1"/>
    <property type="molecule type" value="Genomic_DNA"/>
</dbReference>
<dbReference type="AlphaFoldDB" id="A0A3E0TZJ0"/>
<sequence>MMSRLQFATRWGLLGILLGTIAFLFNYHMVPTSLPGYEIIAAPAMWALSFFSEETPFWPKMVIFMSGQYIAYTSLFWLIAAARDKHQAP</sequence>
<organism evidence="2 3">
    <name type="scientific">Thalassotalea euphylliae</name>
    <dbReference type="NCBI Taxonomy" id="1655234"/>
    <lineage>
        <taxon>Bacteria</taxon>
        <taxon>Pseudomonadati</taxon>
        <taxon>Pseudomonadota</taxon>
        <taxon>Gammaproteobacteria</taxon>
        <taxon>Alteromonadales</taxon>
        <taxon>Colwelliaceae</taxon>
        <taxon>Thalassotalea</taxon>
    </lineage>
</organism>
<name>A0A3E0TZJ0_9GAMM</name>